<gene>
    <name evidence="1" type="ORF">Tci_048950</name>
</gene>
<reference evidence="1" key="1">
    <citation type="journal article" date="2019" name="Sci. Rep.">
        <title>Draft genome of Tanacetum cinerariifolium, the natural source of mosquito coil.</title>
        <authorList>
            <person name="Yamashiro T."/>
            <person name="Shiraishi A."/>
            <person name="Satake H."/>
            <person name="Nakayama K."/>
        </authorList>
    </citation>
    <scope>NUCLEOTIDE SEQUENCE</scope>
</reference>
<sequence>GVITAAKPCQGDSLEFYLITGRIPTVAAADQRERGFANMKRIGKGFSGVETPLFDTMLVEPQVQDTAKVEEDKDNNEKVAHLEHDKVAQALEITKLKQRVKKLEKKRRSKHSGLTRLRKVDADKDATLVYVDTAIEMDADTHGRMEEDVNAIKEVNAAEPTVFDDEKMAKRLQDKEIMQAAAKERHKKEDLERAKVLQQQYDQKQEKYNKVQTFLKSDKDKEPTKKRPAKETLFQDSFKKLRAEIEVLGSHSTQHKETPTVDPVEISKEDVQNMLQIVPMAKFKVEALQVKYPLID</sequence>
<name>A0A6L2MW17_TANCI</name>
<accession>A0A6L2MW17</accession>
<protein>
    <submittedName>
        <fullName evidence="1">Uncharacterized protein</fullName>
    </submittedName>
</protein>
<feature type="non-terminal residue" evidence="1">
    <location>
        <position position="1"/>
    </location>
</feature>
<organism evidence="1">
    <name type="scientific">Tanacetum cinerariifolium</name>
    <name type="common">Dalmatian daisy</name>
    <name type="synonym">Chrysanthemum cinerariifolium</name>
    <dbReference type="NCBI Taxonomy" id="118510"/>
    <lineage>
        <taxon>Eukaryota</taxon>
        <taxon>Viridiplantae</taxon>
        <taxon>Streptophyta</taxon>
        <taxon>Embryophyta</taxon>
        <taxon>Tracheophyta</taxon>
        <taxon>Spermatophyta</taxon>
        <taxon>Magnoliopsida</taxon>
        <taxon>eudicotyledons</taxon>
        <taxon>Gunneridae</taxon>
        <taxon>Pentapetalae</taxon>
        <taxon>asterids</taxon>
        <taxon>campanulids</taxon>
        <taxon>Asterales</taxon>
        <taxon>Asteraceae</taxon>
        <taxon>Asteroideae</taxon>
        <taxon>Anthemideae</taxon>
        <taxon>Anthemidinae</taxon>
        <taxon>Tanacetum</taxon>
    </lineage>
</organism>
<proteinExistence type="predicted"/>
<evidence type="ECO:0000313" key="1">
    <source>
        <dbReference type="EMBL" id="GEU76972.1"/>
    </source>
</evidence>
<dbReference type="AlphaFoldDB" id="A0A6L2MW17"/>
<dbReference type="EMBL" id="BKCJ010007381">
    <property type="protein sequence ID" value="GEU76972.1"/>
    <property type="molecule type" value="Genomic_DNA"/>
</dbReference>
<comment type="caution">
    <text evidence="1">The sequence shown here is derived from an EMBL/GenBank/DDBJ whole genome shotgun (WGS) entry which is preliminary data.</text>
</comment>